<dbReference type="GO" id="GO:0016226">
    <property type="term" value="P:iron-sulfur cluster assembly"/>
    <property type="evidence" value="ECO:0007669"/>
    <property type="project" value="InterPro"/>
</dbReference>
<name>A0A5C7FH33_9BACI</name>
<evidence type="ECO:0000313" key="4">
    <source>
        <dbReference type="EMBL" id="WWD79447.1"/>
    </source>
</evidence>
<feature type="domain" description="SUF system FeS cluster assembly SufBD N-terminal" evidence="3">
    <location>
        <begin position="129"/>
        <end position="199"/>
    </location>
</feature>
<keyword evidence="5" id="KW-1185">Reference proteome</keyword>
<protein>
    <submittedName>
        <fullName evidence="4">Fe-S cluster assembly protein SufB</fullName>
    </submittedName>
</protein>
<dbReference type="PANTHER" id="PTHR30508:SF1">
    <property type="entry name" value="UPF0051 PROTEIN ABCI8, CHLOROPLASTIC-RELATED"/>
    <property type="match status" value="1"/>
</dbReference>
<dbReference type="InterPro" id="IPR045595">
    <property type="entry name" value="SufBD_N"/>
</dbReference>
<sequence>MAKQMPEMEDYQYGFSDKDVSVFRSKKGLTEDIVREISKIKEEPQWMLDFRLKSLEQFYKMPMPTWGGDISDLDFDEITYYVRPSEKSERSWDEVPEEIKNTFDKLGIPEAEQKYLAGVSAQYESEVVYHNMKEELTEQGIIFKDTDSAMVEDEEIFREHFGKVIPPSDNKFAALNSAVWSGGSFIYVPKGVKSDTPLQAYFRINSENMGQFERTLIIADEGSSVHYVEGCTAPVYTTNSLHSAVVEIIVKKDAYCRYTTIQNWAPNVYNLVTKRAVAEENATMEWVDGNIGSKLTMKYPAVVMKGRGARGNVLSIAIAGKGQHQDAGAKMTHLAPDCSSSIVSKSISKHGGKVTYRGIVHFGRKSERSRSNIECDTLIMDNKSTSDTIPYNEILNNNISLEHEATVSKVSEEQLFYLMSRGVSEQEATEMIVMGFIEPFTKELPMEYAVEMNRLIKFEMEGSIG</sequence>
<dbReference type="InterPro" id="IPR037284">
    <property type="entry name" value="SUF_FeS_clus_asmbl_SufBD_sf"/>
</dbReference>
<dbReference type="AlphaFoldDB" id="A0A5C7FH33"/>
<accession>A0A5C7FH33</accession>
<dbReference type="KEGG" id="ahal:FTX54_013740"/>
<reference evidence="4 5" key="1">
    <citation type="submission" date="2024-01" db="EMBL/GenBank/DDBJ databases">
        <title>Complete Genome Sequence of Alkalicoccus halolimnae BZ-SZ-XJ29T, a Moderately Halophilic Bacterium Isolated from a Salt Lake.</title>
        <authorList>
            <person name="Zhao B."/>
        </authorList>
    </citation>
    <scope>NUCLEOTIDE SEQUENCE [LARGE SCALE GENOMIC DNA]</scope>
    <source>
        <strain evidence="4 5">BZ-SZ-XJ29</strain>
    </source>
</reference>
<dbReference type="Proteomes" id="UP000321816">
    <property type="component" value="Chromosome"/>
</dbReference>
<proteinExistence type="inferred from homology"/>
<dbReference type="InterPro" id="IPR010231">
    <property type="entry name" value="SUF_FeS_clus_asmbl_SufB"/>
</dbReference>
<organism evidence="4 5">
    <name type="scientific">Alkalicoccus halolimnae</name>
    <dbReference type="NCBI Taxonomy" id="1667239"/>
    <lineage>
        <taxon>Bacteria</taxon>
        <taxon>Bacillati</taxon>
        <taxon>Bacillota</taxon>
        <taxon>Bacilli</taxon>
        <taxon>Bacillales</taxon>
        <taxon>Bacillaceae</taxon>
        <taxon>Alkalicoccus</taxon>
    </lineage>
</organism>
<dbReference type="InterPro" id="IPR055346">
    <property type="entry name" value="Fe-S_cluster_assembly_SufBD"/>
</dbReference>
<dbReference type="Pfam" id="PF19295">
    <property type="entry name" value="SufBD_N"/>
    <property type="match status" value="1"/>
</dbReference>
<dbReference type="EMBL" id="CP144914">
    <property type="protein sequence ID" value="WWD79447.1"/>
    <property type="molecule type" value="Genomic_DNA"/>
</dbReference>
<dbReference type="InterPro" id="IPR000825">
    <property type="entry name" value="SUF_FeS_clus_asmbl_SufBD_core"/>
</dbReference>
<dbReference type="SUPFAM" id="SSF101960">
    <property type="entry name" value="Stabilizer of iron transporter SufD"/>
    <property type="match status" value="1"/>
</dbReference>
<dbReference type="OrthoDB" id="9803529at2"/>
<dbReference type="NCBIfam" id="TIGR01980">
    <property type="entry name" value="sufB"/>
    <property type="match status" value="1"/>
</dbReference>
<gene>
    <name evidence="4" type="primary">sufB</name>
    <name evidence="4" type="ORF">FTX54_013740</name>
</gene>
<dbReference type="PANTHER" id="PTHR30508">
    <property type="entry name" value="FES CLUSTER ASSEMBLY PROTEIN SUF"/>
    <property type="match status" value="1"/>
</dbReference>
<evidence type="ECO:0000313" key="5">
    <source>
        <dbReference type="Proteomes" id="UP000321816"/>
    </source>
</evidence>
<feature type="domain" description="SUF system FeS cluster assembly SufBD core" evidence="2">
    <location>
        <begin position="202"/>
        <end position="436"/>
    </location>
</feature>
<evidence type="ECO:0000256" key="1">
    <source>
        <dbReference type="ARBA" id="ARBA00043967"/>
    </source>
</evidence>
<dbReference type="Pfam" id="PF01458">
    <property type="entry name" value="SUFBD_core"/>
    <property type="match status" value="1"/>
</dbReference>
<comment type="similarity">
    <text evidence="1">Belongs to the iron-sulfur cluster assembly SufBD family.</text>
</comment>
<evidence type="ECO:0000259" key="2">
    <source>
        <dbReference type="Pfam" id="PF01458"/>
    </source>
</evidence>
<evidence type="ECO:0000259" key="3">
    <source>
        <dbReference type="Pfam" id="PF19295"/>
    </source>
</evidence>
<dbReference type="RefSeq" id="WP_147804305.1">
    <property type="nucleotide sequence ID" value="NZ_CP144914.1"/>
</dbReference>